<keyword evidence="2" id="KW-1185">Reference proteome</keyword>
<comment type="caution">
    <text evidence="1">The sequence shown here is derived from an EMBL/GenBank/DDBJ whole genome shotgun (WGS) entry which is preliminary data.</text>
</comment>
<reference evidence="2" key="1">
    <citation type="journal article" date="2019" name="Int. J. Syst. Evol. Microbiol.">
        <title>The Global Catalogue of Microorganisms (GCM) 10K type strain sequencing project: providing services to taxonomists for standard genome sequencing and annotation.</title>
        <authorList>
            <consortium name="The Broad Institute Genomics Platform"/>
            <consortium name="The Broad Institute Genome Sequencing Center for Infectious Disease"/>
            <person name="Wu L."/>
            <person name="Ma J."/>
        </authorList>
    </citation>
    <scope>NUCLEOTIDE SEQUENCE [LARGE SCALE GENOMIC DNA]</scope>
    <source>
        <strain evidence="2">JCM 13929</strain>
    </source>
</reference>
<evidence type="ECO:0000313" key="1">
    <source>
        <dbReference type="EMBL" id="GAA1613377.1"/>
    </source>
</evidence>
<proteinExistence type="predicted"/>
<organism evidence="1 2">
    <name type="scientific">Nonomuraea maheshkhaliensis</name>
    <dbReference type="NCBI Taxonomy" id="419590"/>
    <lineage>
        <taxon>Bacteria</taxon>
        <taxon>Bacillati</taxon>
        <taxon>Actinomycetota</taxon>
        <taxon>Actinomycetes</taxon>
        <taxon>Streptosporangiales</taxon>
        <taxon>Streptosporangiaceae</taxon>
        <taxon>Nonomuraea</taxon>
    </lineage>
</organism>
<accession>A0ABP4QKP9</accession>
<gene>
    <name evidence="1" type="ORF">GCM10009733_006830</name>
</gene>
<name>A0ABP4QKP9_9ACTN</name>
<evidence type="ECO:0000313" key="2">
    <source>
        <dbReference type="Proteomes" id="UP001500064"/>
    </source>
</evidence>
<dbReference type="EMBL" id="BAAAMU010000003">
    <property type="protein sequence ID" value="GAA1613377.1"/>
    <property type="molecule type" value="Genomic_DNA"/>
</dbReference>
<dbReference type="Proteomes" id="UP001500064">
    <property type="component" value="Unassembled WGS sequence"/>
</dbReference>
<protein>
    <submittedName>
        <fullName evidence="1">Uncharacterized protein</fullName>
    </submittedName>
</protein>
<sequence length="67" mass="7055">MLDQHGEGVAAWHPLLIDGAAPESQGLDIGDGIAVAEAAPQRRAITGMRDCVPLWRLSRHDGAEAPS</sequence>